<dbReference type="InterPro" id="IPR005754">
    <property type="entry name" value="Sortase"/>
</dbReference>
<sequence length="270" mass="31336">MYAFLIWLSSELRDRMGKAIRRVVLLILIAVFVYSGYRIALYLYDGYASSNLNDRMKQQYEAAQNVQEETNRAEQGQSTEEPGKTSYQERFDPLLAINPDIVGWLRIDNTNIDYPVVQSGDNQYYLTHNVEKQRSQRGAIFMDYRYTDANDNAQLVIYGHHMKDGSMFGELAKYKDAAYYQEHDRITFEGLKEPASYQIFAVYIYSPESRFFEYDFADAQQYQAYLDTIKGQSLYDTGVEATSDDQLLTLVTCTYEVADARLIIHAKRVQ</sequence>
<dbReference type="InterPro" id="IPR023365">
    <property type="entry name" value="Sortase_dom-sf"/>
</dbReference>
<dbReference type="SUPFAM" id="SSF63817">
    <property type="entry name" value="Sortase"/>
    <property type="match status" value="1"/>
</dbReference>
<comment type="caution">
    <text evidence="5">The sequence shown here is derived from an EMBL/GenBank/DDBJ whole genome shotgun (WGS) entry which is preliminary data.</text>
</comment>
<evidence type="ECO:0000313" key="5">
    <source>
        <dbReference type="EMBL" id="THF84454.1"/>
    </source>
</evidence>
<dbReference type="NCBIfam" id="TIGR03064">
    <property type="entry name" value="sortase_srtB"/>
    <property type="match status" value="1"/>
</dbReference>
<dbReference type="Pfam" id="PF04203">
    <property type="entry name" value="Sortase"/>
    <property type="match status" value="1"/>
</dbReference>
<feature type="region of interest" description="Disordered" evidence="3">
    <location>
        <begin position="65"/>
        <end position="85"/>
    </location>
</feature>
<keyword evidence="6" id="KW-1185">Reference proteome</keyword>
<keyword evidence="4" id="KW-0812">Transmembrane</keyword>
<evidence type="ECO:0000313" key="6">
    <source>
        <dbReference type="Proteomes" id="UP000310636"/>
    </source>
</evidence>
<organism evidence="5 6">
    <name type="scientific">Cohnella fermenti</name>
    <dbReference type="NCBI Taxonomy" id="2565925"/>
    <lineage>
        <taxon>Bacteria</taxon>
        <taxon>Bacillati</taxon>
        <taxon>Bacillota</taxon>
        <taxon>Bacilli</taxon>
        <taxon>Bacillales</taxon>
        <taxon>Paenibacillaceae</taxon>
        <taxon>Cohnella</taxon>
    </lineage>
</organism>
<evidence type="ECO:0000256" key="4">
    <source>
        <dbReference type="SAM" id="Phobius"/>
    </source>
</evidence>
<evidence type="ECO:0000256" key="2">
    <source>
        <dbReference type="PIRSR" id="PIRSR605754-1"/>
    </source>
</evidence>
<dbReference type="EMBL" id="SSOB01000001">
    <property type="protein sequence ID" value="THF84454.1"/>
    <property type="molecule type" value="Genomic_DNA"/>
</dbReference>
<feature type="active site" description="Proton donor/acceptor" evidence="2">
    <location>
        <position position="160"/>
    </location>
</feature>
<dbReference type="Proteomes" id="UP000310636">
    <property type="component" value="Unassembled WGS sequence"/>
</dbReference>
<evidence type="ECO:0000256" key="3">
    <source>
        <dbReference type="SAM" id="MobiDB-lite"/>
    </source>
</evidence>
<reference evidence="5 6" key="1">
    <citation type="submission" date="2019-04" db="EMBL/GenBank/DDBJ databases">
        <title>Cohnella sp. nov. isolated from preserved vegetables.</title>
        <authorList>
            <person name="Lin S.-Y."/>
            <person name="Hung M.-H."/>
            <person name="Young C.-C."/>
        </authorList>
    </citation>
    <scope>NUCLEOTIDE SEQUENCE [LARGE SCALE GENOMIC DNA]</scope>
    <source>
        <strain evidence="5 6">CC-MHH1044</strain>
    </source>
</reference>
<dbReference type="GO" id="GO:0016787">
    <property type="term" value="F:hydrolase activity"/>
    <property type="evidence" value="ECO:0007669"/>
    <property type="project" value="UniProtKB-KW"/>
</dbReference>
<keyword evidence="4" id="KW-0472">Membrane</keyword>
<feature type="transmembrane region" description="Helical" evidence="4">
    <location>
        <begin position="23"/>
        <end position="44"/>
    </location>
</feature>
<dbReference type="OrthoDB" id="9806013at2"/>
<feature type="active site" description="Acyl-thioester intermediate" evidence="2">
    <location>
        <position position="253"/>
    </location>
</feature>
<keyword evidence="1 5" id="KW-0378">Hydrolase</keyword>
<protein>
    <submittedName>
        <fullName evidence="5">Class B sortase</fullName>
        <ecNumber evidence="5">3.4.22.71</ecNumber>
    </submittedName>
</protein>
<dbReference type="EC" id="3.4.22.71" evidence="5"/>
<gene>
    <name evidence="5" type="primary">srtB</name>
    <name evidence="5" type="ORF">E6C55_00245</name>
</gene>
<evidence type="ECO:0000256" key="1">
    <source>
        <dbReference type="ARBA" id="ARBA00022801"/>
    </source>
</evidence>
<accession>A0A4S4C8Y3</accession>
<keyword evidence="4" id="KW-1133">Transmembrane helix</keyword>
<dbReference type="InterPro" id="IPR009835">
    <property type="entry name" value="SrtB"/>
</dbReference>
<dbReference type="AlphaFoldDB" id="A0A4S4C8Y3"/>
<dbReference type="Gene3D" id="2.40.260.10">
    <property type="entry name" value="Sortase"/>
    <property type="match status" value="1"/>
</dbReference>
<feature type="compositionally biased region" description="Polar residues" evidence="3">
    <location>
        <begin position="65"/>
        <end position="80"/>
    </location>
</feature>
<name>A0A4S4C8Y3_9BACL</name>
<dbReference type="CDD" id="cd05826">
    <property type="entry name" value="Sortase_B"/>
    <property type="match status" value="1"/>
</dbReference>
<proteinExistence type="predicted"/>